<evidence type="ECO:0000256" key="2">
    <source>
        <dbReference type="SAM" id="Phobius"/>
    </source>
</evidence>
<feature type="region of interest" description="Disordered" evidence="1">
    <location>
        <begin position="707"/>
        <end position="744"/>
    </location>
</feature>
<feature type="transmembrane region" description="Helical" evidence="2">
    <location>
        <begin position="20"/>
        <end position="40"/>
    </location>
</feature>
<feature type="region of interest" description="Disordered" evidence="1">
    <location>
        <begin position="240"/>
        <end position="261"/>
    </location>
</feature>
<feature type="region of interest" description="Disordered" evidence="1">
    <location>
        <begin position="1030"/>
        <end position="1066"/>
    </location>
</feature>
<feature type="compositionally biased region" description="Polar residues" evidence="1">
    <location>
        <begin position="1030"/>
        <end position="1058"/>
    </location>
</feature>
<feature type="compositionally biased region" description="Polar residues" evidence="1">
    <location>
        <begin position="726"/>
        <end position="735"/>
    </location>
</feature>
<reference evidence="4" key="1">
    <citation type="journal article" date="2020" name="Int. J. Syst. Evol. Microbiol.">
        <title>Alteromonas alba sp. nov., a marine bacterium isolated from the seawater of the West Pacific Ocean.</title>
        <authorList>
            <person name="Sun C."/>
            <person name="Wu Y.-H."/>
            <person name="Xamxidin M."/>
            <person name="Cheng H."/>
            <person name="Xu X.-W."/>
        </authorList>
    </citation>
    <scope>NUCLEOTIDE SEQUENCE [LARGE SCALE GENOMIC DNA]</scope>
    <source>
        <strain evidence="4">9a2</strain>
    </source>
</reference>
<dbReference type="InterPro" id="IPR008023">
    <property type="entry name" value="DUF748"/>
</dbReference>
<proteinExistence type="predicted"/>
<gene>
    <name evidence="3" type="ORF">C6Y39_12125</name>
</gene>
<name>A0ABX5CLE5_9ALTE</name>
<feature type="region of interest" description="Disordered" evidence="1">
    <location>
        <begin position="82"/>
        <end position="104"/>
    </location>
</feature>
<sequence>MQNAISWFSAKPKWFRLSSYLVLFYLTYALFLGVVIPAVLEAKLPNLVKENTGRSAAVEDIAINPFLLKLDITDFVVYPESKPSATSISDNKSKNSNESDTNNTEVNNRFFSVNSISLDIGFWKTLFTLTPAIESLSINAPYAKVARLSTGKDTQTFNFSDILAHLEKRSTQDKNEKEDVSQRLVPRITLGQFLLSDGHIVLEDKVTDTLLDYPELNVVLQDLDTHAVININDSGSIDINEQDVSTASSGKNPNTEKNNSPYESQAAFNQYQFDLLTAERGKVSIKGEFQLSPFKVTTDVAISDVALTPLWSLSKDMIEATLVNGRVSLSLQAKAFEEGDAFQFLLERGEFAVNDLVFHATASSSAPDSASTSKEILAIPAFAIHDINVNGAEQQVNIAEVSLNDIRVSGLFDETGLDLQRLFTPKGLASSTSQTSTNTNTHVPSGSQIESESAEQVGVSESPEANNSIHAETALPAPTDEEMHKKTKTFNSSTELTKESRWQVALQKFGFNNGTIDMLERSVSDGTYYRVSHFDIESGEITTDYSKPISYTTSLEISADTQSFSNTSKGTITSSGSLVIAEQTVKGKAAVEQLVLNQFQQYISPYANVTLEKGLFNLDVEFDAAMGDGGTDTLNVKASTKVTDLNILDDAKEPLLQWQSLMVDDINFNHALNQLSVDNIKLLSPFARLIVDEAKQTNVSKLVVASKQDNDAEQSAKSDIADEPRSMNSTNSATSETREKTPSNAEELAVVVNAISIENGKAYFADYSLTPKFASAIESLNGKVSGIDSRSDTPANVDVTGKIDNYAPVKLAGTIHPLKSDLDLDLNFSVKGAELTSVNPYSGTYMGYYIDKGLLSLAVQYKLNGKALEGKNHVVIDQLTLGKKSNSDQALSLPLGLAIALLEDSNGVIDLGLDVSGDVDSPDFSFGSIILNAIGNIITKAVTAPFSLLANLVGSDDELDSVTFMFGEHKLDAQAKEKLNTLAEALKKRPGLRVNIEGTVNAVSDASALAQRQLNTTLLAKSGLIEPSAISDNESTTANTSAGGKNESLSDSGSSQDEPLTGSRIPLEGPLADALLSHYVEVFTPDLNQEFENMMVQLYPELANLGDEDSPKSADGIKEIVNEDSVNRALSIARYNRLRNSIDISESELIQLADARSKAVKRYLANEANVEANRLFLLNTQHDLHTEFSGVELTLEAN</sequence>
<dbReference type="InterPro" id="IPR036737">
    <property type="entry name" value="OmpA-like_sf"/>
</dbReference>
<dbReference type="EMBL" id="PVNO01000026">
    <property type="protein sequence ID" value="PRO68393.1"/>
    <property type="molecule type" value="Genomic_DNA"/>
</dbReference>
<keyword evidence="2" id="KW-0472">Membrane</keyword>
<feature type="compositionally biased region" description="Basic and acidic residues" evidence="1">
    <location>
        <begin position="708"/>
        <end position="725"/>
    </location>
</feature>
<keyword evidence="4" id="KW-1185">Reference proteome</keyword>
<dbReference type="Pfam" id="PF05359">
    <property type="entry name" value="DUF748"/>
    <property type="match status" value="1"/>
</dbReference>
<feature type="region of interest" description="Disordered" evidence="1">
    <location>
        <begin position="428"/>
        <end position="494"/>
    </location>
</feature>
<dbReference type="Proteomes" id="UP000239539">
    <property type="component" value="Unassembled WGS sequence"/>
</dbReference>
<protein>
    <recommendedName>
        <fullName evidence="5">DUF748 domain-containing protein</fullName>
    </recommendedName>
</protein>
<evidence type="ECO:0000313" key="3">
    <source>
        <dbReference type="EMBL" id="PRO68393.1"/>
    </source>
</evidence>
<feature type="compositionally biased region" description="Polar residues" evidence="1">
    <location>
        <begin position="242"/>
        <end position="261"/>
    </location>
</feature>
<keyword evidence="2" id="KW-1133">Transmembrane helix</keyword>
<dbReference type="Gene3D" id="3.30.1330.60">
    <property type="entry name" value="OmpA-like domain"/>
    <property type="match status" value="1"/>
</dbReference>
<comment type="caution">
    <text evidence="3">The sequence shown here is derived from an EMBL/GenBank/DDBJ whole genome shotgun (WGS) entry which is preliminary data.</text>
</comment>
<organism evidence="3 4">
    <name type="scientific">Alteromonas gracilis</name>
    <dbReference type="NCBI Taxonomy" id="1479524"/>
    <lineage>
        <taxon>Bacteria</taxon>
        <taxon>Pseudomonadati</taxon>
        <taxon>Pseudomonadota</taxon>
        <taxon>Gammaproteobacteria</taxon>
        <taxon>Alteromonadales</taxon>
        <taxon>Alteromonadaceae</taxon>
        <taxon>Alteromonas/Salinimonas group</taxon>
        <taxon>Alteromonas</taxon>
    </lineage>
</organism>
<dbReference type="RefSeq" id="WP_105931531.1">
    <property type="nucleotide sequence ID" value="NZ_PVNO01000026.1"/>
</dbReference>
<evidence type="ECO:0008006" key="5">
    <source>
        <dbReference type="Google" id="ProtNLM"/>
    </source>
</evidence>
<feature type="compositionally biased region" description="Low complexity" evidence="1">
    <location>
        <begin position="430"/>
        <end position="441"/>
    </location>
</feature>
<keyword evidence="2" id="KW-0812">Transmembrane</keyword>
<evidence type="ECO:0000256" key="1">
    <source>
        <dbReference type="SAM" id="MobiDB-lite"/>
    </source>
</evidence>
<accession>A0ABX5CLE5</accession>
<feature type="compositionally biased region" description="Polar residues" evidence="1">
    <location>
        <begin position="442"/>
        <end position="451"/>
    </location>
</feature>
<evidence type="ECO:0000313" key="4">
    <source>
        <dbReference type="Proteomes" id="UP000239539"/>
    </source>
</evidence>